<accession>A0A6A6B7W3</accession>
<reference evidence="2" key="1">
    <citation type="journal article" date="2020" name="Stud. Mycol.">
        <title>101 Dothideomycetes genomes: a test case for predicting lifestyles and emergence of pathogens.</title>
        <authorList>
            <person name="Haridas S."/>
            <person name="Albert R."/>
            <person name="Binder M."/>
            <person name="Bloem J."/>
            <person name="Labutti K."/>
            <person name="Salamov A."/>
            <person name="Andreopoulos B."/>
            <person name="Baker S."/>
            <person name="Barry K."/>
            <person name="Bills G."/>
            <person name="Bluhm B."/>
            <person name="Cannon C."/>
            <person name="Castanera R."/>
            <person name="Culley D."/>
            <person name="Daum C."/>
            <person name="Ezra D."/>
            <person name="Gonzalez J."/>
            <person name="Henrissat B."/>
            <person name="Kuo A."/>
            <person name="Liang C."/>
            <person name="Lipzen A."/>
            <person name="Lutzoni F."/>
            <person name="Magnuson J."/>
            <person name="Mondo S."/>
            <person name="Nolan M."/>
            <person name="Ohm R."/>
            <person name="Pangilinan J."/>
            <person name="Park H.-J."/>
            <person name="Ramirez L."/>
            <person name="Alfaro M."/>
            <person name="Sun H."/>
            <person name="Tritt A."/>
            <person name="Yoshinaga Y."/>
            <person name="Zwiers L.-H."/>
            <person name="Turgeon B."/>
            <person name="Goodwin S."/>
            <person name="Spatafora J."/>
            <person name="Crous P."/>
            <person name="Grigoriev I."/>
        </authorList>
    </citation>
    <scope>NUCLEOTIDE SEQUENCE</scope>
    <source>
        <strain evidence="2">CBS 121167</strain>
    </source>
</reference>
<dbReference type="EMBL" id="ML995494">
    <property type="protein sequence ID" value="KAF2139027.1"/>
    <property type="molecule type" value="Genomic_DNA"/>
</dbReference>
<evidence type="ECO:0000313" key="2">
    <source>
        <dbReference type="EMBL" id="KAF2139027.1"/>
    </source>
</evidence>
<feature type="compositionally biased region" description="Polar residues" evidence="1">
    <location>
        <begin position="403"/>
        <end position="412"/>
    </location>
</feature>
<dbReference type="Proteomes" id="UP000799438">
    <property type="component" value="Unassembled WGS sequence"/>
</dbReference>
<name>A0A6A6B7W3_9PEZI</name>
<feature type="compositionally biased region" description="Polar residues" evidence="1">
    <location>
        <begin position="353"/>
        <end position="367"/>
    </location>
</feature>
<sequence>MDLVDSPISFYQARTEREASDKQMLWHDEICKNMAVVDGYERVGVLIIKWINHLDQLDCEQEVKQLDALFKNRFHYETRIAELTAKTNPSLQLMSAVVEFAREYDGPSNLVIVYYTGHSEYNKDLDALVSAKCIANHEVCSEGCSYPPCAFWPDAESVLLGPLDADALTILDTCFASNSHKGGASTNRAYQMLAASGLDRTTSGPGPKSFTAAMIDSLSDLLDEQMSFNIWKLVERINTKEYRRKNPAFVYDRLKMHKDWITLSPLDQKERAKAHRNSTGTGNLTSLTLEFVLGQRSLSETEVKELARHVARACKTAKVKTRNVKWIDFKQRNTFKQVARSSHFIARMGSFARSRQSSTPAAQQENAMTAPPTPMGGIYTDHLNITSGDTHIDSKNTLVGAKNTGTVRSSGRSSKRRNVQTESPTK</sequence>
<feature type="region of interest" description="Disordered" evidence="1">
    <location>
        <begin position="352"/>
        <end position="426"/>
    </location>
</feature>
<evidence type="ECO:0000256" key="1">
    <source>
        <dbReference type="SAM" id="MobiDB-lite"/>
    </source>
</evidence>
<proteinExistence type="predicted"/>
<dbReference type="GeneID" id="54296757"/>
<dbReference type="RefSeq" id="XP_033394740.1">
    <property type="nucleotide sequence ID" value="XM_033539261.1"/>
</dbReference>
<protein>
    <submittedName>
        <fullName evidence="2">Uncharacterized protein</fullName>
    </submittedName>
</protein>
<keyword evidence="3" id="KW-1185">Reference proteome</keyword>
<dbReference type="AlphaFoldDB" id="A0A6A6B7W3"/>
<evidence type="ECO:0000313" key="3">
    <source>
        <dbReference type="Proteomes" id="UP000799438"/>
    </source>
</evidence>
<gene>
    <name evidence="2" type="ORF">K452DRAFT_275975</name>
</gene>
<organism evidence="2 3">
    <name type="scientific">Aplosporella prunicola CBS 121167</name>
    <dbReference type="NCBI Taxonomy" id="1176127"/>
    <lineage>
        <taxon>Eukaryota</taxon>
        <taxon>Fungi</taxon>
        <taxon>Dikarya</taxon>
        <taxon>Ascomycota</taxon>
        <taxon>Pezizomycotina</taxon>
        <taxon>Dothideomycetes</taxon>
        <taxon>Dothideomycetes incertae sedis</taxon>
        <taxon>Botryosphaeriales</taxon>
        <taxon>Aplosporellaceae</taxon>
        <taxon>Aplosporella</taxon>
    </lineage>
</organism>
<dbReference type="OrthoDB" id="4760831at2759"/>